<dbReference type="InterPro" id="IPR043132">
    <property type="entry name" value="BCAT-like_C"/>
</dbReference>
<dbReference type="InterPro" id="IPR036038">
    <property type="entry name" value="Aminotransferase-like"/>
</dbReference>
<feature type="region of interest" description="Disordered" evidence="5">
    <location>
        <begin position="132"/>
        <end position="159"/>
    </location>
</feature>
<name>A0A7T3FVG8_9EURY</name>
<sequence>MSDDSSDAALTYHVNGDLVPADEATVSVRDRGFMYGDGAFETLRIYGGAPFEWAAHRDRLHRTAQTLGFADAVPEDLRERVDATLAANDLDEAYCKVSVTRGVQPGKLTPDTDVDPTVVVYVAPLGRGGVEGSPVWDEPATVQTVRTRRPPAESLPADAKTHNYLPGILARLELRRAATDDFSADEAVMRTTDGLLAEGATSNLFFVDSGTLKTPSEDVPILPGVTRSVAIELAESEGFSVRTGKYTLDDLRDADEVFCTNSTWEIRPVTSVDGIDVRVGPMTRLLSRLFDERVERAHYGGVDGEGAEGESGGEGA</sequence>
<evidence type="ECO:0000256" key="3">
    <source>
        <dbReference type="ARBA" id="ARBA00022898"/>
    </source>
</evidence>
<dbReference type="Pfam" id="PF01063">
    <property type="entry name" value="Aminotran_4"/>
    <property type="match status" value="1"/>
</dbReference>
<dbReference type="Gene3D" id="3.30.470.10">
    <property type="match status" value="1"/>
</dbReference>
<dbReference type="PROSITE" id="PS00770">
    <property type="entry name" value="AA_TRANSFER_CLASS_4"/>
    <property type="match status" value="1"/>
</dbReference>
<evidence type="ECO:0000256" key="1">
    <source>
        <dbReference type="ARBA" id="ARBA00001933"/>
    </source>
</evidence>
<dbReference type="GeneID" id="60589179"/>
<reference evidence="6 7" key="1">
    <citation type="submission" date="2020-12" db="EMBL/GenBank/DDBJ databases">
        <title>Halosimplex halophilum sp. nov. and Halosimplex salinum sp. nov., two new members of the genus Halosimplex.</title>
        <authorList>
            <person name="Cui H.L."/>
        </authorList>
    </citation>
    <scope>NUCLEOTIDE SEQUENCE [LARGE SCALE GENOMIC DNA]</scope>
    <source>
        <strain evidence="6 7">YGH94</strain>
    </source>
</reference>
<dbReference type="Proteomes" id="UP000595001">
    <property type="component" value="Chromosome"/>
</dbReference>
<evidence type="ECO:0000256" key="5">
    <source>
        <dbReference type="SAM" id="MobiDB-lite"/>
    </source>
</evidence>
<organism evidence="6 7">
    <name type="scientific">Halosimplex litoreum</name>
    <dbReference type="NCBI Taxonomy" id="1198301"/>
    <lineage>
        <taxon>Archaea</taxon>
        <taxon>Methanobacteriati</taxon>
        <taxon>Methanobacteriota</taxon>
        <taxon>Stenosarchaea group</taxon>
        <taxon>Halobacteria</taxon>
        <taxon>Halobacteriales</taxon>
        <taxon>Haloarculaceae</taxon>
        <taxon>Halosimplex</taxon>
    </lineage>
</organism>
<dbReference type="PANTHER" id="PTHR42743:SF11">
    <property type="entry name" value="AMINODEOXYCHORISMATE LYASE"/>
    <property type="match status" value="1"/>
</dbReference>
<dbReference type="InterPro" id="IPR050571">
    <property type="entry name" value="Class-IV_PLP-Dep_Aminotrnsfr"/>
</dbReference>
<dbReference type="PANTHER" id="PTHR42743">
    <property type="entry name" value="AMINO-ACID AMINOTRANSFERASE"/>
    <property type="match status" value="1"/>
</dbReference>
<evidence type="ECO:0000256" key="2">
    <source>
        <dbReference type="ARBA" id="ARBA00009320"/>
    </source>
</evidence>
<accession>A0A7T3FVG8</accession>
<dbReference type="CDD" id="cd00449">
    <property type="entry name" value="PLPDE_IV"/>
    <property type="match status" value="1"/>
</dbReference>
<dbReference type="GO" id="GO:0008483">
    <property type="term" value="F:transaminase activity"/>
    <property type="evidence" value="ECO:0007669"/>
    <property type="project" value="UniProtKB-KW"/>
</dbReference>
<dbReference type="OrthoDB" id="196861at2157"/>
<dbReference type="InterPro" id="IPR018300">
    <property type="entry name" value="Aminotrans_IV_CS"/>
</dbReference>
<dbReference type="RefSeq" id="WP_198060272.1">
    <property type="nucleotide sequence ID" value="NZ_CP065856.1"/>
</dbReference>
<comment type="cofactor">
    <cofactor evidence="1">
        <name>pyridoxal 5'-phosphate</name>
        <dbReference type="ChEBI" id="CHEBI:597326"/>
    </cofactor>
</comment>
<comment type="similarity">
    <text evidence="2 4">Belongs to the class-IV pyridoxal-phosphate-dependent aminotransferase family.</text>
</comment>
<keyword evidence="6" id="KW-0808">Transferase</keyword>
<proteinExistence type="inferred from homology"/>
<dbReference type="EMBL" id="CP065856">
    <property type="protein sequence ID" value="QPV61442.1"/>
    <property type="molecule type" value="Genomic_DNA"/>
</dbReference>
<dbReference type="KEGG" id="hlt:I7X12_11760"/>
<dbReference type="InterPro" id="IPR043131">
    <property type="entry name" value="BCAT-like_N"/>
</dbReference>
<protein>
    <submittedName>
        <fullName evidence="6">Aminotransferase class IV family protein</fullName>
    </submittedName>
</protein>
<keyword evidence="7" id="KW-1185">Reference proteome</keyword>
<evidence type="ECO:0000313" key="7">
    <source>
        <dbReference type="Proteomes" id="UP000595001"/>
    </source>
</evidence>
<evidence type="ECO:0000256" key="4">
    <source>
        <dbReference type="RuleBase" id="RU004106"/>
    </source>
</evidence>
<keyword evidence="3" id="KW-0663">Pyridoxal phosphate</keyword>
<dbReference type="FunFam" id="3.20.10.10:FF:000002">
    <property type="entry name" value="D-alanine aminotransferase"/>
    <property type="match status" value="1"/>
</dbReference>
<dbReference type="InterPro" id="IPR001544">
    <property type="entry name" value="Aminotrans_IV"/>
</dbReference>
<dbReference type="AlphaFoldDB" id="A0A7T3FVG8"/>
<dbReference type="GO" id="GO:0046394">
    <property type="term" value="P:carboxylic acid biosynthetic process"/>
    <property type="evidence" value="ECO:0007669"/>
    <property type="project" value="UniProtKB-ARBA"/>
</dbReference>
<gene>
    <name evidence="6" type="ORF">I7X12_11760</name>
</gene>
<dbReference type="SUPFAM" id="SSF56752">
    <property type="entry name" value="D-aminoacid aminotransferase-like PLP-dependent enzymes"/>
    <property type="match status" value="1"/>
</dbReference>
<dbReference type="GO" id="GO:0008652">
    <property type="term" value="P:amino acid biosynthetic process"/>
    <property type="evidence" value="ECO:0007669"/>
    <property type="project" value="UniProtKB-ARBA"/>
</dbReference>
<dbReference type="Gene3D" id="3.20.10.10">
    <property type="entry name" value="D-amino Acid Aminotransferase, subunit A, domain 2"/>
    <property type="match status" value="1"/>
</dbReference>
<evidence type="ECO:0000313" key="6">
    <source>
        <dbReference type="EMBL" id="QPV61442.1"/>
    </source>
</evidence>
<keyword evidence="6" id="KW-0032">Aminotransferase</keyword>